<keyword evidence="3" id="KW-1185">Reference proteome</keyword>
<feature type="transmembrane region" description="Helical" evidence="1">
    <location>
        <begin position="120"/>
        <end position="143"/>
    </location>
</feature>
<evidence type="ECO:0008006" key="4">
    <source>
        <dbReference type="Google" id="ProtNLM"/>
    </source>
</evidence>
<sequence>MHEHCDHFIHYASLMLQNQYVQTSSLVLRTKNFLDYLLGVETLKKSCNVCTVVGRQIVTFASANGPEYQNLSLLHTSTYQGLYRKVVLTAIDTLASHKFSASMKVGFDLISYLALQRQDIGIYIVMLIRVLALFGFFALPFLFSQIVTYFLIPKDFVENNSAEFEHITVVNGSTSQQSASNLDFARE</sequence>
<dbReference type="EMBL" id="RCSX01000004">
    <property type="protein sequence ID" value="KAF7935861.1"/>
    <property type="molecule type" value="Genomic_DNA"/>
</dbReference>
<evidence type="ECO:0000313" key="2">
    <source>
        <dbReference type="EMBL" id="KAF7935861.1"/>
    </source>
</evidence>
<keyword evidence="1" id="KW-1133">Transmembrane helix</keyword>
<evidence type="ECO:0000256" key="1">
    <source>
        <dbReference type="SAM" id="Phobius"/>
    </source>
</evidence>
<dbReference type="GeneID" id="62228855"/>
<dbReference type="Proteomes" id="UP000783213">
    <property type="component" value="Unassembled WGS sequence"/>
</dbReference>
<name>A0ABQ7IWA7_9HELO</name>
<keyword evidence="1" id="KW-0472">Membrane</keyword>
<organism evidence="2 3">
    <name type="scientific">Botrytis deweyae</name>
    <dbReference type="NCBI Taxonomy" id="2478750"/>
    <lineage>
        <taxon>Eukaryota</taxon>
        <taxon>Fungi</taxon>
        <taxon>Dikarya</taxon>
        <taxon>Ascomycota</taxon>
        <taxon>Pezizomycotina</taxon>
        <taxon>Leotiomycetes</taxon>
        <taxon>Helotiales</taxon>
        <taxon>Sclerotiniaceae</taxon>
        <taxon>Botrytis</taxon>
    </lineage>
</organism>
<evidence type="ECO:0000313" key="3">
    <source>
        <dbReference type="Proteomes" id="UP000783213"/>
    </source>
</evidence>
<gene>
    <name evidence="2" type="ORF">EAE98_002081</name>
</gene>
<protein>
    <recommendedName>
        <fullName evidence="4">ABC transmembrane type-1 domain-containing protein</fullName>
    </recommendedName>
</protein>
<reference evidence="2 3" key="1">
    <citation type="journal article" date="2020" name="Genome Biol. Evol.">
        <title>Comparative genomics of Sclerotiniaceae.</title>
        <authorList>
            <person name="Valero Jimenez C.A."/>
            <person name="Steentjes M."/>
            <person name="Scholten O.E."/>
            <person name="Van Kan J.A.L."/>
        </authorList>
    </citation>
    <scope>NUCLEOTIDE SEQUENCE [LARGE SCALE GENOMIC DNA]</scope>
    <source>
        <strain evidence="2 3">B1</strain>
    </source>
</reference>
<comment type="caution">
    <text evidence="2">The sequence shown here is derived from an EMBL/GenBank/DDBJ whole genome shotgun (WGS) entry which is preliminary data.</text>
</comment>
<keyword evidence="1" id="KW-0812">Transmembrane</keyword>
<accession>A0ABQ7IWA7</accession>
<dbReference type="RefSeq" id="XP_038813439.1">
    <property type="nucleotide sequence ID" value="XM_038949700.1"/>
</dbReference>
<proteinExistence type="predicted"/>